<dbReference type="InterPro" id="IPR052178">
    <property type="entry name" value="Sec_Metab_Biosynth_SDR"/>
</dbReference>
<protein>
    <submittedName>
        <fullName evidence="4">Short-chain dehydrogenase protein</fullName>
    </submittedName>
</protein>
<dbReference type="InterPro" id="IPR036291">
    <property type="entry name" value="NAD(P)-bd_dom_sf"/>
</dbReference>
<dbReference type="Gene3D" id="3.40.50.720">
    <property type="entry name" value="NAD(P)-binding Rossmann-like Domain"/>
    <property type="match status" value="1"/>
</dbReference>
<comment type="caution">
    <text evidence="4">The sequence shown here is derived from an EMBL/GenBank/DDBJ whole genome shotgun (WGS) entry which is preliminary data.</text>
</comment>
<dbReference type="CDD" id="cd05233">
    <property type="entry name" value="SDR_c"/>
    <property type="match status" value="1"/>
</dbReference>
<keyword evidence="5" id="KW-1185">Reference proteome</keyword>
<evidence type="ECO:0000313" key="5">
    <source>
        <dbReference type="Proteomes" id="UP001480595"/>
    </source>
</evidence>
<dbReference type="RefSeq" id="XP_066711175.1">
    <property type="nucleotide sequence ID" value="XM_066862065.1"/>
</dbReference>
<proteinExistence type="inferred from homology"/>
<dbReference type="PRINTS" id="PR00081">
    <property type="entry name" value="GDHRDH"/>
</dbReference>
<dbReference type="Pfam" id="PF00106">
    <property type="entry name" value="adh_short"/>
    <property type="match status" value="1"/>
</dbReference>
<feature type="non-terminal residue" evidence="4">
    <location>
        <position position="1"/>
    </location>
</feature>
<organism evidence="4 5">
    <name type="scientific">Apiospora phragmitis</name>
    <dbReference type="NCBI Taxonomy" id="2905665"/>
    <lineage>
        <taxon>Eukaryota</taxon>
        <taxon>Fungi</taxon>
        <taxon>Dikarya</taxon>
        <taxon>Ascomycota</taxon>
        <taxon>Pezizomycotina</taxon>
        <taxon>Sordariomycetes</taxon>
        <taxon>Xylariomycetidae</taxon>
        <taxon>Amphisphaeriales</taxon>
        <taxon>Apiosporaceae</taxon>
        <taxon>Apiospora</taxon>
    </lineage>
</organism>
<reference evidence="4 5" key="1">
    <citation type="submission" date="2023-01" db="EMBL/GenBank/DDBJ databases">
        <title>Analysis of 21 Apiospora genomes using comparative genomics revels a genus with tremendous synthesis potential of carbohydrate active enzymes and secondary metabolites.</title>
        <authorList>
            <person name="Sorensen T."/>
        </authorList>
    </citation>
    <scope>NUCLEOTIDE SEQUENCE [LARGE SCALE GENOMIC DNA]</scope>
    <source>
        <strain evidence="4 5">CBS 135458</strain>
    </source>
</reference>
<dbReference type="InterPro" id="IPR002347">
    <property type="entry name" value="SDR_fam"/>
</dbReference>
<dbReference type="Proteomes" id="UP001480595">
    <property type="component" value="Unassembled WGS sequence"/>
</dbReference>
<dbReference type="GeneID" id="92095128"/>
<keyword evidence="3" id="KW-0560">Oxidoreductase</keyword>
<comment type="similarity">
    <text evidence="1">Belongs to the short-chain dehydrogenases/reductases (SDR) family.</text>
</comment>
<evidence type="ECO:0000313" key="4">
    <source>
        <dbReference type="EMBL" id="KAK8048926.1"/>
    </source>
</evidence>
<dbReference type="EMBL" id="JAQQWL010000011">
    <property type="protein sequence ID" value="KAK8048926.1"/>
    <property type="molecule type" value="Genomic_DNA"/>
</dbReference>
<accession>A0ABR1TQJ1</accession>
<gene>
    <name evidence="4" type="ORF">PG994_010656</name>
</gene>
<sequence>REEEGGVEEQEEAAVRSPVALITAGSAGVGAATARLFARRGYRVVINFSHNTERARKVVGELQQLSRLPTHEIQNEHGNAFLAIRADLGRREEIGRLVRETIVQMGRLDVVFSNGGWTKFRDMTSIEDNTIEEDWDMSFNINVKSHLWLMQAAKKYLDETEGAFITTASAAGITPSGSSLAYSVTKAAQIHLVKNLAVMAAPKIRVNSVSPGLLLTEWSDRFSEQAKDAYRQKTKLKRFPTVEIIAHATCAGRSRTGPYICKSRSMTGVNIPLDAGFIV</sequence>
<name>A0ABR1TQJ1_9PEZI</name>
<evidence type="ECO:0000256" key="3">
    <source>
        <dbReference type="ARBA" id="ARBA00023002"/>
    </source>
</evidence>
<dbReference type="PANTHER" id="PTHR43618:SF13">
    <property type="entry name" value="CHAIN DEHYDROGENASE, PUTATIVE (AFU_ORTHOLOGUE AFUA_1G17650)-RELATED"/>
    <property type="match status" value="1"/>
</dbReference>
<evidence type="ECO:0000256" key="2">
    <source>
        <dbReference type="ARBA" id="ARBA00022857"/>
    </source>
</evidence>
<dbReference type="SUPFAM" id="SSF51735">
    <property type="entry name" value="NAD(P)-binding Rossmann-fold domains"/>
    <property type="match status" value="1"/>
</dbReference>
<evidence type="ECO:0000256" key="1">
    <source>
        <dbReference type="ARBA" id="ARBA00006484"/>
    </source>
</evidence>
<dbReference type="PANTHER" id="PTHR43618">
    <property type="entry name" value="7-ALPHA-HYDROXYSTEROID DEHYDROGENASE"/>
    <property type="match status" value="1"/>
</dbReference>
<keyword evidence="2" id="KW-0521">NADP</keyword>